<protein>
    <submittedName>
        <fullName evidence="2">Uncharacterized protein</fullName>
    </submittedName>
</protein>
<reference evidence="2 3" key="1">
    <citation type="submission" date="2017-08" db="EMBL/GenBank/DDBJ databases">
        <title>Infants hospitalized years apart are colonized by the same room-sourced microbial strains.</title>
        <authorList>
            <person name="Brooks B."/>
            <person name="Olm M.R."/>
            <person name="Firek B.A."/>
            <person name="Baker R."/>
            <person name="Thomas B.C."/>
            <person name="Morowitz M.J."/>
            <person name="Banfield J.F."/>
        </authorList>
    </citation>
    <scope>NUCLEOTIDE SEQUENCE [LARGE SCALE GENOMIC DNA]</scope>
    <source>
        <strain evidence="2">S2_005_001_R2_27</strain>
    </source>
</reference>
<evidence type="ECO:0000256" key="1">
    <source>
        <dbReference type="SAM" id="SignalP"/>
    </source>
</evidence>
<organism evidence="2 3">
    <name type="scientific">Ancylobacter novellus</name>
    <name type="common">Thiobacillus novellus</name>
    <dbReference type="NCBI Taxonomy" id="921"/>
    <lineage>
        <taxon>Bacteria</taxon>
        <taxon>Pseudomonadati</taxon>
        <taxon>Pseudomonadota</taxon>
        <taxon>Alphaproteobacteria</taxon>
        <taxon>Hyphomicrobiales</taxon>
        <taxon>Xanthobacteraceae</taxon>
        <taxon>Ancylobacter</taxon>
    </lineage>
</organism>
<gene>
    <name evidence="2" type="ORF">DI549_12440</name>
</gene>
<comment type="caution">
    <text evidence="2">The sequence shown here is derived from an EMBL/GenBank/DDBJ whole genome shotgun (WGS) entry which is preliminary data.</text>
</comment>
<keyword evidence="1" id="KW-0732">Signal</keyword>
<evidence type="ECO:0000313" key="3">
    <source>
        <dbReference type="Proteomes" id="UP000248887"/>
    </source>
</evidence>
<evidence type="ECO:0000313" key="2">
    <source>
        <dbReference type="EMBL" id="PZQ82166.1"/>
    </source>
</evidence>
<dbReference type="Proteomes" id="UP000248887">
    <property type="component" value="Unassembled WGS sequence"/>
</dbReference>
<sequence length="83" mass="8498">MLAALLLATICGACSASPKPAPVQLPAAPDWLAPVPAPVIKVGMDARVALARTYAALALANGRLEQGRAWYGEVKAGFEGVGR</sequence>
<dbReference type="AlphaFoldDB" id="A0A2W5QY97"/>
<proteinExistence type="predicted"/>
<feature type="signal peptide" evidence="1">
    <location>
        <begin position="1"/>
        <end position="16"/>
    </location>
</feature>
<name>A0A2W5QY97_ANCNO</name>
<feature type="chain" id="PRO_5016000672" evidence="1">
    <location>
        <begin position="17"/>
        <end position="83"/>
    </location>
</feature>
<dbReference type="EMBL" id="QFQD01000035">
    <property type="protein sequence ID" value="PZQ82166.1"/>
    <property type="molecule type" value="Genomic_DNA"/>
</dbReference>
<accession>A0A2W5QY97</accession>